<dbReference type="Proteomes" id="UP001255856">
    <property type="component" value="Unassembled WGS sequence"/>
</dbReference>
<feature type="region of interest" description="Disordered" evidence="3">
    <location>
        <begin position="108"/>
        <end position="151"/>
    </location>
</feature>
<comment type="caution">
    <text evidence="5">The sequence shown here is derived from an EMBL/GenBank/DDBJ whole genome shotgun (WGS) entry which is preliminary data.</text>
</comment>
<dbReference type="SUPFAM" id="SSF52080">
    <property type="entry name" value="Ribosomal proteins L15p and L18e"/>
    <property type="match status" value="1"/>
</dbReference>
<feature type="domain" description="Large ribosomal subunit protein uL15/eL18" evidence="4">
    <location>
        <begin position="20"/>
        <end position="81"/>
    </location>
</feature>
<dbReference type="GO" id="GO:1990904">
    <property type="term" value="C:ribonucleoprotein complex"/>
    <property type="evidence" value="ECO:0007669"/>
    <property type="project" value="UniProtKB-KW"/>
</dbReference>
<keyword evidence="1" id="KW-0689">Ribosomal protein</keyword>
<evidence type="ECO:0000313" key="5">
    <source>
        <dbReference type="EMBL" id="KAK2079169.1"/>
    </source>
</evidence>
<keyword evidence="6" id="KW-1185">Reference proteome</keyword>
<dbReference type="InterPro" id="IPR021131">
    <property type="entry name" value="Ribosomal_uL15/eL18"/>
</dbReference>
<gene>
    <name evidence="5" type="ORF">QBZ16_002860</name>
</gene>
<evidence type="ECO:0000313" key="6">
    <source>
        <dbReference type="Proteomes" id="UP001255856"/>
    </source>
</evidence>
<evidence type="ECO:0000256" key="2">
    <source>
        <dbReference type="ARBA" id="ARBA00023274"/>
    </source>
</evidence>
<sequence>MPAGRPNHVIFNLGPVALPPDTEVSLETLKEARLLHISGKSRKLPLKILAGNGWAEPRVYRAAAFSEAAIEAIEAAGGEVVLLPAKQKWTREGAAAKKATEAEAAAQAAADRAAAWRARREAGKSPAQEEAVESDPGVNGKVAEDDASDSE</sequence>
<proteinExistence type="predicted"/>
<accession>A0AAD9MHV9</accession>
<evidence type="ECO:0000256" key="3">
    <source>
        <dbReference type="SAM" id="MobiDB-lite"/>
    </source>
</evidence>
<reference evidence="5" key="1">
    <citation type="submission" date="2021-01" db="EMBL/GenBank/DDBJ databases">
        <authorList>
            <person name="Eckstrom K.M.E."/>
        </authorList>
    </citation>
    <scope>NUCLEOTIDE SEQUENCE</scope>
    <source>
        <strain evidence="5">UVCC 0001</strain>
    </source>
</reference>
<keyword evidence="2" id="KW-0687">Ribonucleoprotein</keyword>
<dbReference type="AlphaFoldDB" id="A0AAD9MHV9"/>
<dbReference type="EMBL" id="JASFZW010000003">
    <property type="protein sequence ID" value="KAK2079169.1"/>
    <property type="molecule type" value="Genomic_DNA"/>
</dbReference>
<dbReference type="InterPro" id="IPR036227">
    <property type="entry name" value="Ribosomal_uL15/eL18_sf"/>
</dbReference>
<evidence type="ECO:0000259" key="4">
    <source>
        <dbReference type="Pfam" id="PF00828"/>
    </source>
</evidence>
<dbReference type="GO" id="GO:0005840">
    <property type="term" value="C:ribosome"/>
    <property type="evidence" value="ECO:0007669"/>
    <property type="project" value="UniProtKB-KW"/>
</dbReference>
<dbReference type="Gene3D" id="3.100.10.10">
    <property type="match status" value="1"/>
</dbReference>
<dbReference type="Pfam" id="PF00828">
    <property type="entry name" value="Ribosomal_L27A"/>
    <property type="match status" value="1"/>
</dbReference>
<name>A0AAD9MHV9_PROWI</name>
<organism evidence="5 6">
    <name type="scientific">Prototheca wickerhamii</name>
    <dbReference type="NCBI Taxonomy" id="3111"/>
    <lineage>
        <taxon>Eukaryota</taxon>
        <taxon>Viridiplantae</taxon>
        <taxon>Chlorophyta</taxon>
        <taxon>core chlorophytes</taxon>
        <taxon>Trebouxiophyceae</taxon>
        <taxon>Chlorellales</taxon>
        <taxon>Chlorellaceae</taxon>
        <taxon>Prototheca</taxon>
    </lineage>
</organism>
<evidence type="ECO:0000256" key="1">
    <source>
        <dbReference type="ARBA" id="ARBA00022980"/>
    </source>
</evidence>
<protein>
    <recommendedName>
        <fullName evidence="4">Large ribosomal subunit protein uL15/eL18 domain-containing protein</fullName>
    </recommendedName>
</protein>